<proteinExistence type="inferred from homology"/>
<feature type="domain" description="TauD/TfdA-like" evidence="5">
    <location>
        <begin position="110"/>
        <end position="294"/>
    </location>
</feature>
<evidence type="ECO:0000256" key="2">
    <source>
        <dbReference type="ARBA" id="ARBA00022723"/>
    </source>
</evidence>
<keyword evidence="4" id="KW-0408">Iron</keyword>
<accession>A0ABW1YSK9</accession>
<dbReference type="Gene3D" id="3.60.130.10">
    <property type="entry name" value="Clavaminate synthase-like"/>
    <property type="match status" value="1"/>
</dbReference>
<evidence type="ECO:0000259" key="5">
    <source>
        <dbReference type="Pfam" id="PF02668"/>
    </source>
</evidence>
<evidence type="ECO:0000256" key="3">
    <source>
        <dbReference type="ARBA" id="ARBA00023002"/>
    </source>
</evidence>
<keyword evidence="6" id="KW-0223">Dioxygenase</keyword>
<comment type="caution">
    <text evidence="6">The sequence shown here is derived from an EMBL/GenBank/DDBJ whole genome shotgun (WGS) entry which is preliminary data.</text>
</comment>
<dbReference type="EMBL" id="JBHSVR010000001">
    <property type="protein sequence ID" value="MFC6635746.1"/>
    <property type="molecule type" value="Genomic_DNA"/>
</dbReference>
<dbReference type="InterPro" id="IPR014503">
    <property type="entry name" value="Clavaminate_syn-like"/>
</dbReference>
<dbReference type="InterPro" id="IPR042098">
    <property type="entry name" value="TauD-like_sf"/>
</dbReference>
<evidence type="ECO:0000256" key="1">
    <source>
        <dbReference type="ARBA" id="ARBA00008425"/>
    </source>
</evidence>
<gene>
    <name evidence="6" type="ORF">ACFQBM_20950</name>
</gene>
<dbReference type="GO" id="GO:0051213">
    <property type="term" value="F:dioxygenase activity"/>
    <property type="evidence" value="ECO:0007669"/>
    <property type="project" value="UniProtKB-KW"/>
</dbReference>
<name>A0ABW1YSK9_9GAMM</name>
<dbReference type="PIRSF" id="PIRSF019543">
    <property type="entry name" value="Clavaminate_syn"/>
    <property type="match status" value="1"/>
</dbReference>
<evidence type="ECO:0000313" key="6">
    <source>
        <dbReference type="EMBL" id="MFC6635746.1"/>
    </source>
</evidence>
<dbReference type="SUPFAM" id="SSF51197">
    <property type="entry name" value="Clavaminate synthase-like"/>
    <property type="match status" value="1"/>
</dbReference>
<organism evidence="6 7">
    <name type="scientific">Microbulbifer taiwanensis</name>
    <dbReference type="NCBI Taxonomy" id="986746"/>
    <lineage>
        <taxon>Bacteria</taxon>
        <taxon>Pseudomonadati</taxon>
        <taxon>Pseudomonadota</taxon>
        <taxon>Gammaproteobacteria</taxon>
        <taxon>Cellvibrionales</taxon>
        <taxon>Microbulbiferaceae</taxon>
        <taxon>Microbulbifer</taxon>
    </lineage>
</organism>
<evidence type="ECO:0000256" key="4">
    <source>
        <dbReference type="ARBA" id="ARBA00023004"/>
    </source>
</evidence>
<protein>
    <submittedName>
        <fullName evidence="6">TauD/TfdA family dioxygenase</fullName>
    </submittedName>
</protein>
<dbReference type="InterPro" id="IPR003819">
    <property type="entry name" value="TauD/TfdA-like"/>
</dbReference>
<keyword evidence="2" id="KW-0479">Metal-binding</keyword>
<comment type="similarity">
    <text evidence="1">Belongs to the clavaminate synthase family.</text>
</comment>
<reference evidence="7" key="1">
    <citation type="journal article" date="2019" name="Int. J. Syst. Evol. Microbiol.">
        <title>The Global Catalogue of Microorganisms (GCM) 10K type strain sequencing project: providing services to taxonomists for standard genome sequencing and annotation.</title>
        <authorList>
            <consortium name="The Broad Institute Genomics Platform"/>
            <consortium name="The Broad Institute Genome Sequencing Center for Infectious Disease"/>
            <person name="Wu L."/>
            <person name="Ma J."/>
        </authorList>
    </citation>
    <scope>NUCLEOTIDE SEQUENCE [LARGE SCALE GENOMIC DNA]</scope>
    <source>
        <strain evidence="7">CGMCC 1.13718</strain>
    </source>
</reference>
<keyword evidence="7" id="KW-1185">Reference proteome</keyword>
<keyword evidence="3" id="KW-0560">Oxidoreductase</keyword>
<dbReference type="Pfam" id="PF02668">
    <property type="entry name" value="TauD"/>
    <property type="match status" value="1"/>
</dbReference>
<evidence type="ECO:0000313" key="7">
    <source>
        <dbReference type="Proteomes" id="UP001596425"/>
    </source>
</evidence>
<dbReference type="RefSeq" id="WP_193192505.1">
    <property type="nucleotide sequence ID" value="NZ_JACZFR010000029.1"/>
</dbReference>
<sequence length="326" mass="37417">MHSLHFTKQNLVQTQDLIQVVMEQYETAEDGDFLRDAYLWAADLPDEVRRVTTALKTDEYHDGILHLKGYRFRRPLRPTPRNWTLPESGLPDQEADFLGVLLSTLLGDVFGFETQQDGKLIHDVMPVKGMEFVQSGSSSLANLSYHTEDAFHPHRGEFLVFCYLRNPNRVGTELASIHQFELPDSVHRILTQPRFFVVPDNTHSVGEEFGERTPVLFGPSDRPFIRFDPDFTHACHGDNEAEMALQVLDKSIKSVLFEVPAEPGDFLVIDNCKVVHGRRPFQARFDQEDRWLKRFNINLDLKRAAPYRRDMRSRLLSAAPVGRNSA</sequence>
<dbReference type="Proteomes" id="UP001596425">
    <property type="component" value="Unassembled WGS sequence"/>
</dbReference>